<dbReference type="RefSeq" id="WP_321534465.1">
    <property type="nucleotide sequence ID" value="NZ_JARGDL010000001.1"/>
</dbReference>
<dbReference type="InterPro" id="IPR006260">
    <property type="entry name" value="TonB/TolA_C"/>
</dbReference>
<dbReference type="PROSITE" id="PS52015">
    <property type="entry name" value="TONB_CTD"/>
    <property type="match status" value="1"/>
</dbReference>
<keyword evidence="9" id="KW-0472">Membrane</keyword>
<keyword evidence="12" id="KW-1185">Reference proteome</keyword>
<organism evidence="11 12">
    <name type="scientific">Stygiobacter electus</name>
    <dbReference type="NCBI Taxonomy" id="3032292"/>
    <lineage>
        <taxon>Bacteria</taxon>
        <taxon>Pseudomonadati</taxon>
        <taxon>Ignavibacteriota</taxon>
        <taxon>Ignavibacteria</taxon>
        <taxon>Ignavibacteriales</taxon>
        <taxon>Melioribacteraceae</taxon>
        <taxon>Stygiobacter</taxon>
    </lineage>
</organism>
<name>A0AAE3NY20_9BACT</name>
<comment type="similarity">
    <text evidence="2">Belongs to the TonB family.</text>
</comment>
<dbReference type="InterPro" id="IPR011652">
    <property type="entry name" value="MORN_2"/>
</dbReference>
<evidence type="ECO:0000256" key="9">
    <source>
        <dbReference type="ARBA" id="ARBA00023136"/>
    </source>
</evidence>
<dbReference type="SUPFAM" id="SSF82185">
    <property type="entry name" value="Histone H3 K4-specific methyltransferase SET7/9 N-terminal domain"/>
    <property type="match status" value="1"/>
</dbReference>
<comment type="subcellular location">
    <subcellularLocation>
        <location evidence="1">Cell inner membrane</location>
        <topology evidence="1">Single-pass membrane protein</topology>
        <orientation evidence="1">Periplasmic side</orientation>
    </subcellularLocation>
</comment>
<evidence type="ECO:0000313" key="11">
    <source>
        <dbReference type="EMBL" id="MDF1610700.1"/>
    </source>
</evidence>
<dbReference type="AlphaFoldDB" id="A0AAE3NY20"/>
<accession>A0AAE3NY20</accession>
<dbReference type="Pfam" id="PF07661">
    <property type="entry name" value="MORN_2"/>
    <property type="match status" value="4"/>
</dbReference>
<keyword evidence="8" id="KW-1133">Transmembrane helix</keyword>
<sequence length="355" mass="40608">MHKKIFILYFLLATQISFSQTGIIKSYYPNKNIKSEISYINDILDGKSIYYYENGNEKLEQNFSRGILNGWVKEFYENGNLKKEFYVNNGIKDGDEKSYSNEGQLLSILSYQNGIMIKEQKFSEEKFKTIEKIVEKSKDIFKEAYPIGGIEEIQSKIIYPDDAIKYGLEGKVKILLTISETGNILNNKVLKSLGLGCDEEALRVLQQTKFMPARLNDKFVQSELELELTFSLPKKENIISTDIKNENKFVENITIICDADECPKPFDDLQTIYSRIEIPNVAKVLKVKGMIVIEATVNLEGNIIHSKIISGVGYGCDQQVEESLKKSKFTVAKKNGKSIETKFLINFPFSYDFNK</sequence>
<keyword evidence="4" id="KW-1003">Cell membrane</keyword>
<evidence type="ECO:0000256" key="3">
    <source>
        <dbReference type="ARBA" id="ARBA00022448"/>
    </source>
</evidence>
<dbReference type="GO" id="GO:0055085">
    <property type="term" value="P:transmembrane transport"/>
    <property type="evidence" value="ECO:0007669"/>
    <property type="project" value="InterPro"/>
</dbReference>
<keyword evidence="3" id="KW-0813">Transport</keyword>
<evidence type="ECO:0000256" key="5">
    <source>
        <dbReference type="ARBA" id="ARBA00022519"/>
    </source>
</evidence>
<feature type="domain" description="TonB C-terminal" evidence="10">
    <location>
        <begin position="144"/>
        <end position="239"/>
    </location>
</feature>
<keyword evidence="6" id="KW-0812">Transmembrane</keyword>
<evidence type="ECO:0000313" key="12">
    <source>
        <dbReference type="Proteomes" id="UP001221302"/>
    </source>
</evidence>
<keyword evidence="5" id="KW-0997">Cell inner membrane</keyword>
<evidence type="ECO:0000256" key="8">
    <source>
        <dbReference type="ARBA" id="ARBA00022989"/>
    </source>
</evidence>
<dbReference type="Gene3D" id="3.30.1150.10">
    <property type="match status" value="2"/>
</dbReference>
<proteinExistence type="inferred from homology"/>
<evidence type="ECO:0000256" key="2">
    <source>
        <dbReference type="ARBA" id="ARBA00006555"/>
    </source>
</evidence>
<gene>
    <name evidence="11" type="ORF">P0M35_00935</name>
</gene>
<dbReference type="GO" id="GO:0015031">
    <property type="term" value="P:protein transport"/>
    <property type="evidence" value="ECO:0007669"/>
    <property type="project" value="UniProtKB-KW"/>
</dbReference>
<keyword evidence="7" id="KW-0653">Protein transport</keyword>
<protein>
    <submittedName>
        <fullName evidence="11">TonB family protein</fullName>
    </submittedName>
</protein>
<comment type="caution">
    <text evidence="11">The sequence shown here is derived from an EMBL/GenBank/DDBJ whole genome shotgun (WGS) entry which is preliminary data.</text>
</comment>
<reference evidence="11" key="1">
    <citation type="submission" date="2023-03" db="EMBL/GenBank/DDBJ databases">
        <title>Stygiobacter electus gen. nov., sp. nov., facultatively anaerobic thermotolerant bacterium of the class Ignavibacteria from a well of Yessentuki mineral water deposit.</title>
        <authorList>
            <person name="Podosokorskaya O.A."/>
            <person name="Elcheninov A.G."/>
            <person name="Petrova N.F."/>
            <person name="Zavarzina D.G."/>
            <person name="Kublanov I.V."/>
            <person name="Merkel A.Y."/>
        </authorList>
    </citation>
    <scope>NUCLEOTIDE SEQUENCE</scope>
    <source>
        <strain evidence="11">09-Me</strain>
    </source>
</reference>
<evidence type="ECO:0000256" key="1">
    <source>
        <dbReference type="ARBA" id="ARBA00004383"/>
    </source>
</evidence>
<evidence type="ECO:0000259" key="10">
    <source>
        <dbReference type="PROSITE" id="PS52015"/>
    </source>
</evidence>
<evidence type="ECO:0000256" key="4">
    <source>
        <dbReference type="ARBA" id="ARBA00022475"/>
    </source>
</evidence>
<dbReference type="Pfam" id="PF03544">
    <property type="entry name" value="TonB_C"/>
    <property type="match status" value="2"/>
</dbReference>
<dbReference type="GO" id="GO:0005886">
    <property type="term" value="C:plasma membrane"/>
    <property type="evidence" value="ECO:0007669"/>
    <property type="project" value="UniProtKB-SubCell"/>
</dbReference>
<dbReference type="PANTHER" id="PTHR33446">
    <property type="entry name" value="PROTEIN TONB-RELATED"/>
    <property type="match status" value="1"/>
</dbReference>
<evidence type="ECO:0000256" key="7">
    <source>
        <dbReference type="ARBA" id="ARBA00022927"/>
    </source>
</evidence>
<dbReference type="Proteomes" id="UP001221302">
    <property type="component" value="Unassembled WGS sequence"/>
</dbReference>
<dbReference type="InterPro" id="IPR051045">
    <property type="entry name" value="TonB-dependent_transducer"/>
</dbReference>
<dbReference type="SUPFAM" id="SSF74653">
    <property type="entry name" value="TolA/TonB C-terminal domain"/>
    <property type="match status" value="2"/>
</dbReference>
<dbReference type="Gene3D" id="2.20.110.10">
    <property type="entry name" value="Histone H3 K4-specific methyltransferase SET7/9 N-terminal domain"/>
    <property type="match status" value="2"/>
</dbReference>
<dbReference type="EMBL" id="JARGDL010000001">
    <property type="protein sequence ID" value="MDF1610700.1"/>
    <property type="molecule type" value="Genomic_DNA"/>
</dbReference>
<dbReference type="InterPro" id="IPR037682">
    <property type="entry name" value="TonB_C"/>
</dbReference>
<evidence type="ECO:0000256" key="6">
    <source>
        <dbReference type="ARBA" id="ARBA00022692"/>
    </source>
</evidence>
<dbReference type="NCBIfam" id="TIGR01352">
    <property type="entry name" value="tonB_Cterm"/>
    <property type="match status" value="1"/>
</dbReference>